<comment type="caution">
    <text evidence="1">The sequence shown here is derived from an EMBL/GenBank/DDBJ whole genome shotgun (WGS) entry which is preliminary data.</text>
</comment>
<accession>A0AAW2VTV1</accession>
<reference evidence="1" key="2">
    <citation type="journal article" date="2024" name="Plant">
        <title>Genomic evolution and insights into agronomic trait innovations of Sesamum species.</title>
        <authorList>
            <person name="Miao H."/>
            <person name="Wang L."/>
            <person name="Qu L."/>
            <person name="Liu H."/>
            <person name="Sun Y."/>
            <person name="Le M."/>
            <person name="Wang Q."/>
            <person name="Wei S."/>
            <person name="Zheng Y."/>
            <person name="Lin W."/>
            <person name="Duan Y."/>
            <person name="Cao H."/>
            <person name="Xiong S."/>
            <person name="Wang X."/>
            <person name="Wei L."/>
            <person name="Li C."/>
            <person name="Ma Q."/>
            <person name="Ju M."/>
            <person name="Zhao R."/>
            <person name="Li G."/>
            <person name="Mu C."/>
            <person name="Tian Q."/>
            <person name="Mei H."/>
            <person name="Zhang T."/>
            <person name="Gao T."/>
            <person name="Zhang H."/>
        </authorList>
    </citation>
    <scope>NUCLEOTIDE SEQUENCE</scope>
    <source>
        <strain evidence="1">G02</strain>
    </source>
</reference>
<sequence length="69" mass="7713">MILLRFCYSICVSFDPGLGIYLEGDLDHLLGESEAEVRDVSGQMGSRVVAKKVFEEEPPQPMNEELQVP</sequence>
<proteinExistence type="predicted"/>
<dbReference type="EMBL" id="JACGWJ010000003">
    <property type="protein sequence ID" value="KAL0431291.1"/>
    <property type="molecule type" value="Genomic_DNA"/>
</dbReference>
<organism evidence="1">
    <name type="scientific">Sesamum radiatum</name>
    <name type="common">Black benniseed</name>
    <dbReference type="NCBI Taxonomy" id="300843"/>
    <lineage>
        <taxon>Eukaryota</taxon>
        <taxon>Viridiplantae</taxon>
        <taxon>Streptophyta</taxon>
        <taxon>Embryophyta</taxon>
        <taxon>Tracheophyta</taxon>
        <taxon>Spermatophyta</taxon>
        <taxon>Magnoliopsida</taxon>
        <taxon>eudicotyledons</taxon>
        <taxon>Gunneridae</taxon>
        <taxon>Pentapetalae</taxon>
        <taxon>asterids</taxon>
        <taxon>lamiids</taxon>
        <taxon>Lamiales</taxon>
        <taxon>Pedaliaceae</taxon>
        <taxon>Sesamum</taxon>
    </lineage>
</organism>
<protein>
    <submittedName>
        <fullName evidence="1">Uncharacterized protein</fullName>
    </submittedName>
</protein>
<name>A0AAW2VTV1_SESRA</name>
<dbReference type="AlphaFoldDB" id="A0AAW2VTV1"/>
<gene>
    <name evidence="1" type="ORF">Sradi_0755100</name>
</gene>
<evidence type="ECO:0000313" key="1">
    <source>
        <dbReference type="EMBL" id="KAL0431291.1"/>
    </source>
</evidence>
<reference evidence="1" key="1">
    <citation type="submission" date="2020-06" db="EMBL/GenBank/DDBJ databases">
        <authorList>
            <person name="Li T."/>
            <person name="Hu X."/>
            <person name="Zhang T."/>
            <person name="Song X."/>
            <person name="Zhang H."/>
            <person name="Dai N."/>
            <person name="Sheng W."/>
            <person name="Hou X."/>
            <person name="Wei L."/>
        </authorList>
    </citation>
    <scope>NUCLEOTIDE SEQUENCE</scope>
    <source>
        <strain evidence="1">G02</strain>
        <tissue evidence="1">Leaf</tissue>
    </source>
</reference>